<protein>
    <submittedName>
        <fullName evidence="1">Uncharacterized protein</fullName>
    </submittedName>
</protein>
<dbReference type="AlphaFoldDB" id="A0A382XFJ3"/>
<gene>
    <name evidence="1" type="ORF">METZ01_LOCUS422686</name>
</gene>
<feature type="non-terminal residue" evidence="1">
    <location>
        <position position="1"/>
    </location>
</feature>
<accession>A0A382XFJ3</accession>
<feature type="non-terminal residue" evidence="1">
    <location>
        <position position="26"/>
    </location>
</feature>
<reference evidence="1" key="1">
    <citation type="submission" date="2018-05" db="EMBL/GenBank/DDBJ databases">
        <authorList>
            <person name="Lanie J.A."/>
            <person name="Ng W.-L."/>
            <person name="Kazmierczak K.M."/>
            <person name="Andrzejewski T.M."/>
            <person name="Davidsen T.M."/>
            <person name="Wayne K.J."/>
            <person name="Tettelin H."/>
            <person name="Glass J.I."/>
            <person name="Rusch D."/>
            <person name="Podicherti R."/>
            <person name="Tsui H.-C.T."/>
            <person name="Winkler M.E."/>
        </authorList>
    </citation>
    <scope>NUCLEOTIDE SEQUENCE</scope>
</reference>
<dbReference type="EMBL" id="UINC01167362">
    <property type="protein sequence ID" value="SVD69832.1"/>
    <property type="molecule type" value="Genomic_DNA"/>
</dbReference>
<proteinExistence type="predicted"/>
<sequence length="26" mass="3252">IIQDPVPILNKNLKNFRRLRRRNYTI</sequence>
<organism evidence="1">
    <name type="scientific">marine metagenome</name>
    <dbReference type="NCBI Taxonomy" id="408172"/>
    <lineage>
        <taxon>unclassified sequences</taxon>
        <taxon>metagenomes</taxon>
        <taxon>ecological metagenomes</taxon>
    </lineage>
</organism>
<name>A0A382XFJ3_9ZZZZ</name>
<evidence type="ECO:0000313" key="1">
    <source>
        <dbReference type="EMBL" id="SVD69832.1"/>
    </source>
</evidence>